<dbReference type="Proteomes" id="UP000249061">
    <property type="component" value="Unassembled WGS sequence"/>
</dbReference>
<dbReference type="EMBL" id="QFQP01000013">
    <property type="protein sequence ID" value="PZR11973.1"/>
    <property type="molecule type" value="Genomic_DNA"/>
</dbReference>
<feature type="transmembrane region" description="Helical" evidence="1">
    <location>
        <begin position="12"/>
        <end position="32"/>
    </location>
</feature>
<comment type="caution">
    <text evidence="2">The sequence shown here is derived from an EMBL/GenBank/DDBJ whole genome shotgun (WGS) entry which is preliminary data.</text>
</comment>
<evidence type="ECO:0000256" key="1">
    <source>
        <dbReference type="SAM" id="Phobius"/>
    </source>
</evidence>
<sequence>MTARVPVFKISLNNATLLSGLYLVVAVATELVRRQWNPRWLERVSLSLEAFPARTLELLGLFEPVRRAWAEGRLSQLEVRFIYAATTVGVIFTLGFAVGLVMWGIERIANRRATE</sequence>
<name>A0A2W5TFF5_9BACT</name>
<organism evidence="2 3">
    <name type="scientific">Archangium gephyra</name>
    <dbReference type="NCBI Taxonomy" id="48"/>
    <lineage>
        <taxon>Bacteria</taxon>
        <taxon>Pseudomonadati</taxon>
        <taxon>Myxococcota</taxon>
        <taxon>Myxococcia</taxon>
        <taxon>Myxococcales</taxon>
        <taxon>Cystobacterineae</taxon>
        <taxon>Archangiaceae</taxon>
        <taxon>Archangium</taxon>
    </lineage>
</organism>
<gene>
    <name evidence="2" type="ORF">DI536_16750</name>
</gene>
<evidence type="ECO:0000313" key="2">
    <source>
        <dbReference type="EMBL" id="PZR11973.1"/>
    </source>
</evidence>
<keyword evidence="1" id="KW-1133">Transmembrane helix</keyword>
<reference evidence="2 3" key="1">
    <citation type="submission" date="2017-08" db="EMBL/GenBank/DDBJ databases">
        <title>Infants hospitalized years apart are colonized by the same room-sourced microbial strains.</title>
        <authorList>
            <person name="Brooks B."/>
            <person name="Olm M.R."/>
            <person name="Firek B.A."/>
            <person name="Baker R."/>
            <person name="Thomas B.C."/>
            <person name="Morowitz M.J."/>
            <person name="Banfield J.F."/>
        </authorList>
    </citation>
    <scope>NUCLEOTIDE SEQUENCE [LARGE SCALE GENOMIC DNA]</scope>
    <source>
        <strain evidence="2">S2_003_000_R2_14</strain>
    </source>
</reference>
<feature type="transmembrane region" description="Helical" evidence="1">
    <location>
        <begin position="81"/>
        <end position="105"/>
    </location>
</feature>
<keyword evidence="1" id="KW-0812">Transmembrane</keyword>
<dbReference type="AlphaFoldDB" id="A0A2W5TFF5"/>
<proteinExistence type="predicted"/>
<keyword evidence="1" id="KW-0472">Membrane</keyword>
<evidence type="ECO:0000313" key="3">
    <source>
        <dbReference type="Proteomes" id="UP000249061"/>
    </source>
</evidence>
<protein>
    <submittedName>
        <fullName evidence="2">Uncharacterized protein</fullName>
    </submittedName>
</protein>
<accession>A0A2W5TFF5</accession>